<dbReference type="AlphaFoldDB" id="A0A1U9USV7"/>
<name>A0A1U9USV7_CUPNE</name>
<gene>
    <name evidence="1" type="ORF">BJN34_15305</name>
</gene>
<evidence type="ECO:0000313" key="1">
    <source>
        <dbReference type="EMBL" id="AQV95245.1"/>
    </source>
</evidence>
<sequence length="80" mass="8626">MSRQIKNKAELRAMVRAEQAKVPACEGACFGDIVWHAPDAGGCNWSLSTMEGGNGAACVEALRPFTDKLREAYNVPDEGK</sequence>
<dbReference type="EMBL" id="CP017757">
    <property type="protein sequence ID" value="AQV95245.1"/>
    <property type="molecule type" value="Genomic_DNA"/>
</dbReference>
<protein>
    <submittedName>
        <fullName evidence="1">Uncharacterized protein</fullName>
    </submittedName>
</protein>
<dbReference type="RefSeq" id="WP_078197506.1">
    <property type="nucleotide sequence ID" value="NZ_CP017757.2"/>
</dbReference>
<evidence type="ECO:0000313" key="2">
    <source>
        <dbReference type="Proteomes" id="UP000189627"/>
    </source>
</evidence>
<dbReference type="KEGG" id="cuh:BJN34_15305"/>
<proteinExistence type="predicted"/>
<dbReference type="OrthoDB" id="8966228at2"/>
<organism evidence="1 2">
    <name type="scientific">Cupriavidus necator</name>
    <name type="common">Alcaligenes eutrophus</name>
    <name type="synonym">Ralstonia eutropha</name>
    <dbReference type="NCBI Taxonomy" id="106590"/>
    <lineage>
        <taxon>Bacteria</taxon>
        <taxon>Pseudomonadati</taxon>
        <taxon>Pseudomonadota</taxon>
        <taxon>Betaproteobacteria</taxon>
        <taxon>Burkholderiales</taxon>
        <taxon>Burkholderiaceae</taxon>
        <taxon>Cupriavidus</taxon>
    </lineage>
</organism>
<reference evidence="2" key="1">
    <citation type="submission" date="2017-02" db="EMBL/GenBank/DDBJ databases">
        <title>Complete genome sequence of Cupriavidus necator strain NH9, a 3-chlorobenzoate degrader.</title>
        <authorList>
            <person name="Moriuchi R."/>
            <person name="Dohra H."/>
            <person name="Ogawa N."/>
        </authorList>
    </citation>
    <scope>NUCLEOTIDE SEQUENCE [LARGE SCALE GENOMIC DNA]</scope>
    <source>
        <strain evidence="2">NH9</strain>
    </source>
</reference>
<dbReference type="Proteomes" id="UP000189627">
    <property type="component" value="Chromosome 1"/>
</dbReference>
<accession>A0A1U9USV7</accession>